<evidence type="ECO:0000256" key="2">
    <source>
        <dbReference type="SAM" id="MobiDB-lite"/>
    </source>
</evidence>
<dbReference type="Proteomes" id="UP000515878">
    <property type="component" value="Segment"/>
</dbReference>
<evidence type="ECO:0000313" key="4">
    <source>
        <dbReference type="Proteomes" id="UP000515878"/>
    </source>
</evidence>
<dbReference type="GeneID" id="60323600"/>
<dbReference type="SUPFAM" id="SSF58104">
    <property type="entry name" value="Methyl-accepting chemotaxis protein (MCP) signaling domain"/>
    <property type="match status" value="1"/>
</dbReference>
<name>A0A7G8LLW0_9CAUD</name>
<reference evidence="3 4" key="1">
    <citation type="submission" date="2020-07" db="EMBL/GenBank/DDBJ databases">
        <authorList>
            <person name="Pollenz R.S."/>
            <person name="Bancroft C.T."/>
            <person name="Cornely K."/>
            <person name="Smith L.A."/>
            <person name="Fackenthal J.D."/>
            <person name="Perez M.T."/>
            <person name="Gainey M.D."/>
            <person name="Carvell W.N."/>
            <person name="Spence R.D."/>
            <person name="Chalal J."/>
            <person name="Beyer A.R."/>
            <person name="Garlena R.A."/>
            <person name="Russell D.A."/>
            <person name="Pope W.H."/>
            <person name="Jacobs-Sera D."/>
            <person name="Hatfull G.F."/>
        </authorList>
    </citation>
    <scope>NUCLEOTIDE SEQUENCE [LARGE SCALE GENOMIC DNA]</scope>
</reference>
<feature type="region of interest" description="Disordered" evidence="2">
    <location>
        <begin position="233"/>
        <end position="258"/>
    </location>
</feature>
<dbReference type="Pfam" id="PF25310">
    <property type="entry name" value="VG15"/>
    <property type="match status" value="1"/>
</dbReference>
<organism evidence="3 4">
    <name type="scientific">Mycobacterium phage Ellie</name>
    <dbReference type="NCBI Taxonomy" id="2762405"/>
    <lineage>
        <taxon>Viruses</taxon>
        <taxon>Duplodnaviria</taxon>
        <taxon>Heunggongvirae</taxon>
        <taxon>Uroviricota</taxon>
        <taxon>Caudoviricetes</taxon>
        <taxon>Weiservirinae</taxon>
        <taxon>Amginevirus</taxon>
        <taxon>Amginevirus ellie</taxon>
    </lineage>
</organism>
<dbReference type="InterPro" id="IPR057369">
    <property type="entry name" value="VG15"/>
</dbReference>
<feature type="compositionally biased region" description="Basic residues" evidence="2">
    <location>
        <begin position="238"/>
        <end position="247"/>
    </location>
</feature>
<evidence type="ECO:0000256" key="1">
    <source>
        <dbReference type="SAM" id="Coils"/>
    </source>
</evidence>
<keyword evidence="4" id="KW-1185">Reference proteome</keyword>
<accession>A0A7G8LLW0</accession>
<dbReference type="EMBL" id="MT723940">
    <property type="protein sequence ID" value="QNJ58232.1"/>
    <property type="molecule type" value="Genomic_DNA"/>
</dbReference>
<gene>
    <name evidence="3" type="primary">7</name>
    <name evidence="3" type="ORF">SEA_ELLIE_7</name>
</gene>
<feature type="coiled-coil region" evidence="1">
    <location>
        <begin position="665"/>
        <end position="692"/>
    </location>
</feature>
<proteinExistence type="predicted"/>
<dbReference type="KEGG" id="vg:60323600"/>
<sequence>MGGAVDRLVPRLGGLTRAEGLALITDVYPRLVDPFLSAAGEMTAQWYGEQTPAKYVASQVSGQKALSAATTFLPEPAPLPEARQLAASGRWALVQRNPGLALRGSATRSLFDESRRTVRDNADREGVKWTRYASANACGFCRMLATRALTMDEPGAPGLYGSQAAAERNAHTLNKVRGHDHCKCLAVPVRSGGYTPPAYVHDWLDDYNAVSRDADGVLLPEWTIARRMEQAADERLGRTRRKPGRPRKAAELPEAQGAQAVRDNVQGAAHLTDRAAQRAEQVAQPLRDRVQTAQQYALRADEVVGTAARVSAQVKQVTDVADKLLGHSVPIVRDLKLIVDQADKALQTAQQVTGGAVHVTNLATQTIDHTVDIAHGIKQIADEVGGVLDEATAVALGVRALLKESGKAVRDSARNVRSADSIDSFVEQIAATVDTATRIQADGLVLVDQAHGIVDSAQGIVRGVTELPEVLRKPLADVQEMAQTVRAAVADVEQAGDDAAAAARSVKRLVEAVAEWRRAQRTAEAVRPPVFVPSDRIDAPRALTSAPKALDAAPPRAVSGTAEVPALTEAAPLRQLDAPIDAEVVELPVGRELAALPPLPERLAIDWRKVDVDDALAKPFGGAPEPKPKARKPKRTLDEVEAELNAAIELDDGDAIDRLVSEMDRIETRERAAAARNEARKAERAAAAQARADAKEAATRAKWDRMGQLVDEGWSEDEAEAEAFGETVDAVRRRNYMLRMQRDGHSGNTFTKVLKQKYYELANEAYWEAEAATNGVMIKRKFVGKVDPASLWSMSDRDARKYMSEEMAEWFDQHGRITFMAYRQSVLDGKDVWRNPMTEDYLQ</sequence>
<dbReference type="RefSeq" id="YP_009952152.1">
    <property type="nucleotide sequence ID" value="NC_051609.1"/>
</dbReference>
<evidence type="ECO:0000313" key="3">
    <source>
        <dbReference type="EMBL" id="QNJ58232.1"/>
    </source>
</evidence>
<protein>
    <submittedName>
        <fullName evidence="3">Minor capsid protein</fullName>
    </submittedName>
</protein>
<keyword evidence="1" id="KW-0175">Coiled coil</keyword>